<accession>A0A7X0RXM3</accession>
<dbReference type="InterPro" id="IPR029058">
    <property type="entry name" value="AB_hydrolase_fold"/>
</dbReference>
<proteinExistence type="predicted"/>
<dbReference type="AlphaFoldDB" id="A0A7X0RXM3"/>
<evidence type="ECO:0000313" key="4">
    <source>
        <dbReference type="Proteomes" id="UP000547209"/>
    </source>
</evidence>
<dbReference type="SUPFAM" id="SSF53474">
    <property type="entry name" value="alpha/beta-Hydrolases"/>
    <property type="match status" value="1"/>
</dbReference>
<protein>
    <submittedName>
        <fullName evidence="3">Alpha/beta hydrolase</fullName>
    </submittedName>
</protein>
<feature type="domain" description="Alpha/beta hydrolase fold-5" evidence="2">
    <location>
        <begin position="79"/>
        <end position="241"/>
    </location>
</feature>
<name>A0A7X0RXM3_9BACL</name>
<keyword evidence="1" id="KW-1133">Transmembrane helix</keyword>
<evidence type="ECO:0000313" key="3">
    <source>
        <dbReference type="EMBL" id="MBB6675552.1"/>
    </source>
</evidence>
<sequence>MTRSASDGRVRRAVRIAALILFGLLAAAAIGLYTFYRLAEQGPAPEAKAALRSHEGAYVDIGQRWLRFEPLTEPAEPTVILYPGASVASEAYAPLAHRLAAAGHRTYIVRMPFNLAVLAANRADEILAGGELGERFVIGGHSLGGAMAAWYAAEHAQSLDGVFLLGAYADKRGDLSRTSLPVLQIAADRDRIVDAKAWSNNKRHLPAKTQYVQIAGGNHAQFGAYGPQKGDGKPAISGVEQLRIVSDTLLGWMRTDL</sequence>
<reference evidence="3 4" key="1">
    <citation type="submission" date="2020-08" db="EMBL/GenBank/DDBJ databases">
        <title>Cohnella phylogeny.</title>
        <authorList>
            <person name="Dunlap C."/>
        </authorList>
    </citation>
    <scope>NUCLEOTIDE SEQUENCE [LARGE SCALE GENOMIC DNA]</scope>
    <source>
        <strain evidence="3 4">DSM 28246</strain>
    </source>
</reference>
<keyword evidence="3" id="KW-0378">Hydrolase</keyword>
<evidence type="ECO:0000259" key="2">
    <source>
        <dbReference type="Pfam" id="PF12695"/>
    </source>
</evidence>
<organism evidence="3 4">
    <name type="scientific">Cohnella nanjingensis</name>
    <dbReference type="NCBI Taxonomy" id="1387779"/>
    <lineage>
        <taxon>Bacteria</taxon>
        <taxon>Bacillati</taxon>
        <taxon>Bacillota</taxon>
        <taxon>Bacilli</taxon>
        <taxon>Bacillales</taxon>
        <taxon>Paenibacillaceae</taxon>
        <taxon>Cohnella</taxon>
    </lineage>
</organism>
<dbReference type="Gene3D" id="3.40.50.1820">
    <property type="entry name" value="alpha/beta hydrolase"/>
    <property type="match status" value="1"/>
</dbReference>
<feature type="transmembrane region" description="Helical" evidence="1">
    <location>
        <begin position="12"/>
        <end position="36"/>
    </location>
</feature>
<keyword evidence="1" id="KW-0472">Membrane</keyword>
<evidence type="ECO:0000256" key="1">
    <source>
        <dbReference type="SAM" id="Phobius"/>
    </source>
</evidence>
<keyword evidence="1" id="KW-0812">Transmembrane</keyword>
<dbReference type="InterPro" id="IPR029059">
    <property type="entry name" value="AB_hydrolase_5"/>
</dbReference>
<gene>
    <name evidence="3" type="ORF">H7C19_33315</name>
</gene>
<dbReference type="Pfam" id="PF12695">
    <property type="entry name" value="Abhydrolase_5"/>
    <property type="match status" value="1"/>
</dbReference>
<keyword evidence="4" id="KW-1185">Reference proteome</keyword>
<dbReference type="Proteomes" id="UP000547209">
    <property type="component" value="Unassembled WGS sequence"/>
</dbReference>
<comment type="caution">
    <text evidence="3">The sequence shown here is derived from an EMBL/GenBank/DDBJ whole genome shotgun (WGS) entry which is preliminary data.</text>
</comment>
<dbReference type="GO" id="GO:0016787">
    <property type="term" value="F:hydrolase activity"/>
    <property type="evidence" value="ECO:0007669"/>
    <property type="project" value="UniProtKB-KW"/>
</dbReference>
<dbReference type="RefSeq" id="WP_185673402.1">
    <property type="nucleotide sequence ID" value="NZ_JACJVP010000079.1"/>
</dbReference>
<dbReference type="EMBL" id="JACJVP010000079">
    <property type="protein sequence ID" value="MBB6675552.1"/>
    <property type="molecule type" value="Genomic_DNA"/>
</dbReference>